<evidence type="ECO:0000259" key="8">
    <source>
        <dbReference type="PROSITE" id="PS51677"/>
    </source>
</evidence>
<evidence type="ECO:0000256" key="3">
    <source>
        <dbReference type="ARBA" id="ARBA00022729"/>
    </source>
</evidence>
<dbReference type="GeneID" id="28995472"/>
<dbReference type="Pfam" id="PF01522">
    <property type="entry name" value="Polysacc_deac_1"/>
    <property type="match status" value="1"/>
</dbReference>
<keyword evidence="3 7" id="KW-0732">Signal</keyword>
<accession>A0A167RFF8</accession>
<dbReference type="VEuPathDB" id="FungiDB:PHYBLDRAFT_162128"/>
<evidence type="ECO:0000313" key="10">
    <source>
        <dbReference type="Proteomes" id="UP000077315"/>
    </source>
</evidence>
<keyword evidence="4" id="KW-0378">Hydrolase</keyword>
<evidence type="ECO:0000256" key="1">
    <source>
        <dbReference type="ARBA" id="ARBA00001941"/>
    </source>
</evidence>
<protein>
    <submittedName>
        <fullName evidence="9">Carbohydrate esterase family 4 protein</fullName>
    </submittedName>
</protein>
<dbReference type="PROSITE" id="PS51677">
    <property type="entry name" value="NODB"/>
    <property type="match status" value="1"/>
</dbReference>
<dbReference type="OrthoDB" id="407355at2759"/>
<evidence type="ECO:0000256" key="7">
    <source>
        <dbReference type="SAM" id="SignalP"/>
    </source>
</evidence>
<dbReference type="RefSeq" id="XP_018299568.1">
    <property type="nucleotide sequence ID" value="XM_018434566.1"/>
</dbReference>
<keyword evidence="5" id="KW-0119">Carbohydrate metabolism</keyword>
<dbReference type="InterPro" id="IPR002509">
    <property type="entry name" value="NODB_dom"/>
</dbReference>
<gene>
    <name evidence="9" type="ORF">PHYBLDRAFT_162128</name>
</gene>
<feature type="signal peptide" evidence="7">
    <location>
        <begin position="1"/>
        <end position="25"/>
    </location>
</feature>
<dbReference type="PANTHER" id="PTHR46471">
    <property type="entry name" value="CHITIN DEACETYLASE"/>
    <property type="match status" value="1"/>
</dbReference>
<evidence type="ECO:0000256" key="2">
    <source>
        <dbReference type="ARBA" id="ARBA00022723"/>
    </source>
</evidence>
<evidence type="ECO:0000256" key="5">
    <source>
        <dbReference type="ARBA" id="ARBA00023277"/>
    </source>
</evidence>
<name>A0A167RFF8_PHYB8</name>
<feature type="domain" description="NodB homology" evidence="8">
    <location>
        <begin position="54"/>
        <end position="245"/>
    </location>
</feature>
<dbReference type="SUPFAM" id="SSF88713">
    <property type="entry name" value="Glycoside hydrolase/deacetylase"/>
    <property type="match status" value="1"/>
</dbReference>
<dbReference type="InParanoid" id="A0A167RFF8"/>
<dbReference type="InterPro" id="IPR011330">
    <property type="entry name" value="Glyco_hydro/deAcase_b/a-brl"/>
</dbReference>
<dbReference type="Gene3D" id="3.20.20.370">
    <property type="entry name" value="Glycoside hydrolase/deacetylase"/>
    <property type="match status" value="1"/>
</dbReference>
<dbReference type="GO" id="GO:0005975">
    <property type="term" value="P:carbohydrate metabolic process"/>
    <property type="evidence" value="ECO:0007669"/>
    <property type="project" value="InterPro"/>
</dbReference>
<keyword evidence="2" id="KW-0479">Metal-binding</keyword>
<evidence type="ECO:0000256" key="4">
    <source>
        <dbReference type="ARBA" id="ARBA00022801"/>
    </source>
</evidence>
<feature type="compositionally biased region" description="Basic and acidic residues" evidence="6">
    <location>
        <begin position="304"/>
        <end position="319"/>
    </location>
</feature>
<dbReference type="GO" id="GO:0016810">
    <property type="term" value="F:hydrolase activity, acting on carbon-nitrogen (but not peptide) bonds"/>
    <property type="evidence" value="ECO:0007669"/>
    <property type="project" value="InterPro"/>
</dbReference>
<reference evidence="10" key="1">
    <citation type="submission" date="2015-06" db="EMBL/GenBank/DDBJ databases">
        <title>Expansion of signal transduction pathways in fungi by whole-genome duplication.</title>
        <authorList>
            <consortium name="DOE Joint Genome Institute"/>
            <person name="Corrochano L.M."/>
            <person name="Kuo A."/>
            <person name="Marcet-Houben M."/>
            <person name="Polaino S."/>
            <person name="Salamov A."/>
            <person name="Villalobos J.M."/>
            <person name="Alvarez M.I."/>
            <person name="Avalos J."/>
            <person name="Benito E.P."/>
            <person name="Benoit I."/>
            <person name="Burger G."/>
            <person name="Camino L.P."/>
            <person name="Canovas D."/>
            <person name="Cerda-Olmedo E."/>
            <person name="Cheng J.-F."/>
            <person name="Dominguez A."/>
            <person name="Elias M."/>
            <person name="Eslava A.P."/>
            <person name="Glaser F."/>
            <person name="Grimwood J."/>
            <person name="Gutierrez G."/>
            <person name="Heitman J."/>
            <person name="Henrissat B."/>
            <person name="Iturriaga E.A."/>
            <person name="Lang B.F."/>
            <person name="Lavin J.L."/>
            <person name="Lee S."/>
            <person name="Li W."/>
            <person name="Lindquist E."/>
            <person name="Lopez-Garcia S."/>
            <person name="Luque E.M."/>
            <person name="Marcos A.T."/>
            <person name="Martin J."/>
            <person name="McCluskey K."/>
            <person name="Medina H.R."/>
            <person name="Miralles-Duran A."/>
            <person name="Miyazaki A."/>
            <person name="Munoz-Torres E."/>
            <person name="Oguiza J.A."/>
            <person name="Ohm R."/>
            <person name="Olmedo M."/>
            <person name="Orejas M."/>
            <person name="Ortiz-Castellanos L."/>
            <person name="Pisabarro A.G."/>
            <person name="Rodriguez-Romero J."/>
            <person name="Ruiz-Herrera J."/>
            <person name="Ruiz-Vazquez R."/>
            <person name="Sanz C."/>
            <person name="Schackwitz W."/>
            <person name="Schmutz J."/>
            <person name="Shahriari M."/>
            <person name="Shelest E."/>
            <person name="Silva-Franco F."/>
            <person name="Soanes D."/>
            <person name="Syed K."/>
            <person name="Tagua V.G."/>
            <person name="Talbot N.J."/>
            <person name="Thon M."/>
            <person name="De vries R.P."/>
            <person name="Wiebenga A."/>
            <person name="Yadav J.S."/>
            <person name="Braun E.L."/>
            <person name="Baker S."/>
            <person name="Garre V."/>
            <person name="Horwitz B."/>
            <person name="Torres-Martinez S."/>
            <person name="Idnurm A."/>
            <person name="Herrera-Estrella A."/>
            <person name="Gabaldon T."/>
            <person name="Grigoriev I.V."/>
        </authorList>
    </citation>
    <scope>NUCLEOTIDE SEQUENCE [LARGE SCALE GENOMIC DNA]</scope>
    <source>
        <strain evidence="10">NRRL 1555(-)</strain>
    </source>
</reference>
<dbReference type="GO" id="GO:0046872">
    <property type="term" value="F:metal ion binding"/>
    <property type="evidence" value="ECO:0007669"/>
    <property type="project" value="UniProtKB-KW"/>
</dbReference>
<dbReference type="EMBL" id="KV440971">
    <property type="protein sequence ID" value="OAD81528.1"/>
    <property type="molecule type" value="Genomic_DNA"/>
</dbReference>
<organism evidence="9 10">
    <name type="scientific">Phycomyces blakesleeanus (strain ATCC 8743b / DSM 1359 / FGSC 10004 / NBRC 33097 / NRRL 1555)</name>
    <dbReference type="NCBI Taxonomy" id="763407"/>
    <lineage>
        <taxon>Eukaryota</taxon>
        <taxon>Fungi</taxon>
        <taxon>Fungi incertae sedis</taxon>
        <taxon>Mucoromycota</taxon>
        <taxon>Mucoromycotina</taxon>
        <taxon>Mucoromycetes</taxon>
        <taxon>Mucorales</taxon>
        <taxon>Phycomycetaceae</taxon>
        <taxon>Phycomyces</taxon>
    </lineage>
</organism>
<keyword evidence="10" id="KW-1185">Reference proteome</keyword>
<evidence type="ECO:0000313" key="9">
    <source>
        <dbReference type="EMBL" id="OAD81528.1"/>
    </source>
</evidence>
<sequence>MARLSTKTLSLLFACVFIFIHVACAQGDAMLLPVWNHPTEVVGHGPAPQATACANPGQIANEGPSDVTAKVLNGLKHTQAKANFFVNATWLYTQQYAMILQRAYNDGHFIGMTYRAPGDTSDGLTDEQLKADVINTAKIVETLIGVAPKYVRLHYSQPEDIRLENLIRGLGFTLVSYNLDTMDYNFKNNPEGIADLYNQVFTKQLDTYDSKGSFISVQYDIPDTGSWQAIYDIVKQINQNGYTMVRLDGCLNDKTPYKESAASLKFVSDKHSFGTPDYKQGQTVVEKPKTSGIGSPSGTPKSKTLHDSKDNTSTNDDKTSSGGIRQITESFVIPLALVVLIMTI</sequence>
<dbReference type="Proteomes" id="UP000077315">
    <property type="component" value="Unassembled WGS sequence"/>
</dbReference>
<feature type="chain" id="PRO_5007891918" evidence="7">
    <location>
        <begin position="26"/>
        <end position="344"/>
    </location>
</feature>
<dbReference type="PANTHER" id="PTHR46471:SF2">
    <property type="entry name" value="CHITIN DEACETYLASE-RELATED"/>
    <property type="match status" value="1"/>
</dbReference>
<proteinExistence type="predicted"/>
<comment type="cofactor">
    <cofactor evidence="1">
        <name>Co(2+)</name>
        <dbReference type="ChEBI" id="CHEBI:48828"/>
    </cofactor>
</comment>
<evidence type="ECO:0000256" key="6">
    <source>
        <dbReference type="SAM" id="MobiDB-lite"/>
    </source>
</evidence>
<feature type="compositionally biased region" description="Polar residues" evidence="6">
    <location>
        <begin position="292"/>
        <end position="302"/>
    </location>
</feature>
<dbReference type="STRING" id="763407.A0A167RFF8"/>
<feature type="region of interest" description="Disordered" evidence="6">
    <location>
        <begin position="277"/>
        <end position="321"/>
    </location>
</feature>
<dbReference type="AlphaFoldDB" id="A0A167RFF8"/>